<protein>
    <submittedName>
        <fullName evidence="2">Uncharacterized protein</fullName>
    </submittedName>
</protein>
<accession>A0AAD2DV17</accession>
<feature type="region of interest" description="Disordered" evidence="1">
    <location>
        <begin position="102"/>
        <end position="133"/>
    </location>
</feature>
<sequence>MLKIVCFHSNIIILPSKVLFLKCEHQFLCFAIYLENYEIQLGQHARSPYRFFNGQRCQICLRSDSLQQVMERLATPVNDYAVTISPDQSKDSVDDVALPVVPEWKHDSETKSKGNRNVSETDGALSSDEVSAN</sequence>
<proteinExistence type="predicted"/>
<evidence type="ECO:0000256" key="1">
    <source>
        <dbReference type="SAM" id="MobiDB-lite"/>
    </source>
</evidence>
<organism evidence="2 3">
    <name type="scientific">Fraxinus pennsylvanica</name>
    <dbReference type="NCBI Taxonomy" id="56036"/>
    <lineage>
        <taxon>Eukaryota</taxon>
        <taxon>Viridiplantae</taxon>
        <taxon>Streptophyta</taxon>
        <taxon>Embryophyta</taxon>
        <taxon>Tracheophyta</taxon>
        <taxon>Spermatophyta</taxon>
        <taxon>Magnoliopsida</taxon>
        <taxon>eudicotyledons</taxon>
        <taxon>Gunneridae</taxon>
        <taxon>Pentapetalae</taxon>
        <taxon>asterids</taxon>
        <taxon>lamiids</taxon>
        <taxon>Lamiales</taxon>
        <taxon>Oleaceae</taxon>
        <taxon>Oleeae</taxon>
        <taxon>Fraxinus</taxon>
    </lineage>
</organism>
<name>A0AAD2DV17_9LAMI</name>
<gene>
    <name evidence="2" type="ORF">FPE_LOCUS15922</name>
</gene>
<reference evidence="2" key="1">
    <citation type="submission" date="2023-05" db="EMBL/GenBank/DDBJ databases">
        <authorList>
            <person name="Huff M."/>
        </authorList>
    </citation>
    <scope>NUCLEOTIDE SEQUENCE</scope>
</reference>
<dbReference type="AlphaFoldDB" id="A0AAD2DV17"/>
<evidence type="ECO:0000313" key="3">
    <source>
        <dbReference type="Proteomes" id="UP000834106"/>
    </source>
</evidence>
<evidence type="ECO:0000313" key="2">
    <source>
        <dbReference type="EMBL" id="CAI9768492.1"/>
    </source>
</evidence>
<dbReference type="EMBL" id="OU503044">
    <property type="protein sequence ID" value="CAI9768492.1"/>
    <property type="molecule type" value="Genomic_DNA"/>
</dbReference>
<dbReference type="Proteomes" id="UP000834106">
    <property type="component" value="Chromosome 9"/>
</dbReference>
<feature type="compositionally biased region" description="Basic and acidic residues" evidence="1">
    <location>
        <begin position="103"/>
        <end position="112"/>
    </location>
</feature>
<keyword evidence="3" id="KW-1185">Reference proteome</keyword>